<reference evidence="1" key="2">
    <citation type="journal article" date="2015" name="Data Brief">
        <title>Shoot transcriptome of the giant reed, Arundo donax.</title>
        <authorList>
            <person name="Barrero R.A."/>
            <person name="Guerrero F.D."/>
            <person name="Moolhuijzen P."/>
            <person name="Goolsby J.A."/>
            <person name="Tidwell J."/>
            <person name="Bellgard S.E."/>
            <person name="Bellgard M.I."/>
        </authorList>
    </citation>
    <scope>NUCLEOTIDE SEQUENCE</scope>
    <source>
        <tissue evidence="1">Shoot tissue taken approximately 20 cm above the soil surface</tissue>
    </source>
</reference>
<dbReference type="EMBL" id="GBRH01274033">
    <property type="protein sequence ID" value="JAD23862.1"/>
    <property type="molecule type" value="Transcribed_RNA"/>
</dbReference>
<sequence>MKKKYRPEIIPF</sequence>
<protein>
    <submittedName>
        <fullName evidence="1">Uncharacterized protein</fullName>
    </submittedName>
</protein>
<evidence type="ECO:0000313" key="1">
    <source>
        <dbReference type="EMBL" id="JAD23862.1"/>
    </source>
</evidence>
<proteinExistence type="predicted"/>
<accession>A0A0A8YMQ4</accession>
<organism evidence="1">
    <name type="scientific">Arundo donax</name>
    <name type="common">Giant reed</name>
    <name type="synonym">Donax arundinaceus</name>
    <dbReference type="NCBI Taxonomy" id="35708"/>
    <lineage>
        <taxon>Eukaryota</taxon>
        <taxon>Viridiplantae</taxon>
        <taxon>Streptophyta</taxon>
        <taxon>Embryophyta</taxon>
        <taxon>Tracheophyta</taxon>
        <taxon>Spermatophyta</taxon>
        <taxon>Magnoliopsida</taxon>
        <taxon>Liliopsida</taxon>
        <taxon>Poales</taxon>
        <taxon>Poaceae</taxon>
        <taxon>PACMAD clade</taxon>
        <taxon>Arundinoideae</taxon>
        <taxon>Arundineae</taxon>
        <taxon>Arundo</taxon>
    </lineage>
</organism>
<reference evidence="1" key="1">
    <citation type="submission" date="2014-09" db="EMBL/GenBank/DDBJ databases">
        <authorList>
            <person name="Magalhaes I.L.F."/>
            <person name="Oliveira U."/>
            <person name="Santos F.R."/>
            <person name="Vidigal T.H.D.A."/>
            <person name="Brescovit A.D."/>
            <person name="Santos A.J."/>
        </authorList>
    </citation>
    <scope>NUCLEOTIDE SEQUENCE</scope>
    <source>
        <tissue evidence="1">Shoot tissue taken approximately 20 cm above the soil surface</tissue>
    </source>
</reference>
<name>A0A0A8YMQ4_ARUDO</name>